<dbReference type="PROSITE" id="PS51736">
    <property type="entry name" value="RECOMBINASES_3"/>
    <property type="match status" value="1"/>
</dbReference>
<dbReference type="SUPFAM" id="SSF53041">
    <property type="entry name" value="Resolvase-like"/>
    <property type="match status" value="1"/>
</dbReference>
<keyword evidence="1" id="KW-0238">DNA-binding</keyword>
<geneLocation type="plasmid" evidence="4 5">
    <name>pTT6-5</name>
</geneLocation>
<keyword evidence="2" id="KW-0233">DNA recombination</keyword>
<dbReference type="Pfam" id="PF00239">
    <property type="entry name" value="Resolvase"/>
    <property type="match status" value="1"/>
</dbReference>
<dbReference type="EMBL" id="CP067425">
    <property type="protein sequence ID" value="QQP94064.1"/>
    <property type="molecule type" value="Genomic_DNA"/>
</dbReference>
<reference evidence="4" key="1">
    <citation type="submission" date="2021-02" db="EMBL/GenBank/DDBJ databases">
        <title>Skermanella TT6 skin isolate.</title>
        <authorList>
            <person name="Lee K."/>
            <person name="Ganzorig M."/>
        </authorList>
    </citation>
    <scope>NUCLEOTIDE SEQUENCE</scope>
    <source>
        <strain evidence="4">TT6</strain>
    </source>
</reference>
<keyword evidence="5" id="KW-1185">Reference proteome</keyword>
<dbReference type="RefSeq" id="WP_201083973.1">
    <property type="nucleotide sequence ID" value="NZ_CP067425.2"/>
</dbReference>
<feature type="domain" description="Resolvase/invertase-type recombinase catalytic" evidence="3">
    <location>
        <begin position="3"/>
        <end position="139"/>
    </location>
</feature>
<sequence>MQRFVTYYRVSTQRQGRSGLGLEAQQAAVTAFLAGRDAQVIGEYREIESGRKSDRQQLAAAMLMCRMTGSVLLIAKLDRLARDAHFLLGLEKSGVEFLAADMPFANRLTIGIMALVAEEEAKAISARTKAALAARKARGLPLGNRASLRPADRQRAATAAAAWSKKAAAHAAMVLPAVQEMQRSGLSLRATARELARRGFTTVTGGQWTASQVSAVLRRQMDEATAAARAAKEG</sequence>
<dbReference type="InterPro" id="IPR036162">
    <property type="entry name" value="Resolvase-like_N_sf"/>
</dbReference>
<name>A0ABX7BI67_9PROT</name>
<gene>
    <name evidence="4" type="ORF">IGS68_35220</name>
</gene>
<dbReference type="Pfam" id="PF07508">
    <property type="entry name" value="Recombinase"/>
    <property type="match status" value="1"/>
</dbReference>
<evidence type="ECO:0000256" key="2">
    <source>
        <dbReference type="ARBA" id="ARBA00023172"/>
    </source>
</evidence>
<dbReference type="Gene3D" id="3.40.50.1390">
    <property type="entry name" value="Resolvase, N-terminal catalytic domain"/>
    <property type="match status" value="1"/>
</dbReference>
<evidence type="ECO:0000259" key="3">
    <source>
        <dbReference type="PROSITE" id="PS51736"/>
    </source>
</evidence>
<evidence type="ECO:0000313" key="4">
    <source>
        <dbReference type="EMBL" id="QQP94064.1"/>
    </source>
</evidence>
<dbReference type="CDD" id="cd00338">
    <property type="entry name" value="Ser_Recombinase"/>
    <property type="match status" value="1"/>
</dbReference>
<dbReference type="InterPro" id="IPR006119">
    <property type="entry name" value="Resolv_N"/>
</dbReference>
<dbReference type="InterPro" id="IPR011109">
    <property type="entry name" value="DNA_bind_recombinase_dom"/>
</dbReference>
<dbReference type="SMART" id="SM00857">
    <property type="entry name" value="Resolvase"/>
    <property type="match status" value="1"/>
</dbReference>
<protein>
    <submittedName>
        <fullName evidence="4">Recombinase family protein</fullName>
    </submittedName>
</protein>
<keyword evidence="4" id="KW-0614">Plasmid</keyword>
<evidence type="ECO:0000313" key="5">
    <source>
        <dbReference type="Proteomes" id="UP000595197"/>
    </source>
</evidence>
<dbReference type="PANTHER" id="PTHR30461:SF2">
    <property type="entry name" value="SERINE RECOMBINASE PINE-RELATED"/>
    <property type="match status" value="1"/>
</dbReference>
<proteinExistence type="predicted"/>
<evidence type="ECO:0000256" key="1">
    <source>
        <dbReference type="ARBA" id="ARBA00023125"/>
    </source>
</evidence>
<dbReference type="InterPro" id="IPR050639">
    <property type="entry name" value="SSR_resolvase"/>
</dbReference>
<dbReference type="PANTHER" id="PTHR30461">
    <property type="entry name" value="DNA-INVERTASE FROM LAMBDOID PROPHAGE"/>
    <property type="match status" value="1"/>
</dbReference>
<dbReference type="Proteomes" id="UP000595197">
    <property type="component" value="Plasmid pTT6-5"/>
</dbReference>
<accession>A0ABX7BI67</accession>
<organism evidence="4 5">
    <name type="scientific">Skermanella cutis</name>
    <dbReference type="NCBI Taxonomy" id="2775420"/>
    <lineage>
        <taxon>Bacteria</taxon>
        <taxon>Pseudomonadati</taxon>
        <taxon>Pseudomonadota</taxon>
        <taxon>Alphaproteobacteria</taxon>
        <taxon>Rhodospirillales</taxon>
        <taxon>Azospirillaceae</taxon>
        <taxon>Skermanella</taxon>
    </lineage>
</organism>